<dbReference type="EMBL" id="GBXM01020864">
    <property type="protein sequence ID" value="JAH87713.1"/>
    <property type="molecule type" value="Transcribed_RNA"/>
</dbReference>
<accession>A0A0E9WDY7</accession>
<organism evidence="1">
    <name type="scientific">Anguilla anguilla</name>
    <name type="common">European freshwater eel</name>
    <name type="synonym">Muraena anguilla</name>
    <dbReference type="NCBI Taxonomy" id="7936"/>
    <lineage>
        <taxon>Eukaryota</taxon>
        <taxon>Metazoa</taxon>
        <taxon>Chordata</taxon>
        <taxon>Craniata</taxon>
        <taxon>Vertebrata</taxon>
        <taxon>Euteleostomi</taxon>
        <taxon>Actinopterygii</taxon>
        <taxon>Neopterygii</taxon>
        <taxon>Teleostei</taxon>
        <taxon>Anguilliformes</taxon>
        <taxon>Anguillidae</taxon>
        <taxon>Anguilla</taxon>
    </lineage>
</organism>
<protein>
    <submittedName>
        <fullName evidence="1">Uncharacterized protein</fullName>
    </submittedName>
</protein>
<proteinExistence type="predicted"/>
<dbReference type="AlphaFoldDB" id="A0A0E9WDY7"/>
<reference evidence="1" key="2">
    <citation type="journal article" date="2015" name="Fish Shellfish Immunol.">
        <title>Early steps in the European eel (Anguilla anguilla)-Vibrio vulnificus interaction in the gills: Role of the RtxA13 toxin.</title>
        <authorList>
            <person name="Callol A."/>
            <person name="Pajuelo D."/>
            <person name="Ebbesson L."/>
            <person name="Teles M."/>
            <person name="MacKenzie S."/>
            <person name="Amaro C."/>
        </authorList>
    </citation>
    <scope>NUCLEOTIDE SEQUENCE</scope>
</reference>
<reference evidence="1" key="1">
    <citation type="submission" date="2014-11" db="EMBL/GenBank/DDBJ databases">
        <authorList>
            <person name="Amaro Gonzalez C."/>
        </authorList>
    </citation>
    <scope>NUCLEOTIDE SEQUENCE</scope>
</reference>
<evidence type="ECO:0000313" key="1">
    <source>
        <dbReference type="EMBL" id="JAH87713.1"/>
    </source>
</evidence>
<name>A0A0E9WDY7_ANGAN</name>
<sequence length="53" mass="6140">MSFQLSTITRQRAGGESTMVFNCVFYSLKCWSSSLNDVEGYYHICLNFLLKSY</sequence>